<dbReference type="Pfam" id="PF11127">
    <property type="entry name" value="YgaP-like_TM"/>
    <property type="match status" value="1"/>
</dbReference>
<keyword evidence="5" id="KW-1185">Reference proteome</keyword>
<evidence type="ECO:0000313" key="5">
    <source>
        <dbReference type="Proteomes" id="UP001430377"/>
    </source>
</evidence>
<sequence length="132" mass="13464">MDVPENVGGRDRLARAALAVVLTIAAIRSFRNGKRVRGLLAGAGALVFGFNASTKYCGVNDALDVDTSVGVAEDESDDDTAVVSTDDETTESATESATAGASLTCAACGEPIVVGESRSPNEDGKTVHDACK</sequence>
<feature type="transmembrane region" description="Helical" evidence="2">
    <location>
        <begin position="12"/>
        <end position="30"/>
    </location>
</feature>
<dbReference type="AlphaFoldDB" id="A0AAW4PV29"/>
<name>A0AAW4PV29_9EURY</name>
<accession>A0AAW4PV29</accession>
<feature type="compositionally biased region" description="Acidic residues" evidence="1">
    <location>
        <begin position="72"/>
        <end position="90"/>
    </location>
</feature>
<feature type="domain" description="Inner membrane protein YgaP-like transmembrane" evidence="3">
    <location>
        <begin position="5"/>
        <end position="67"/>
    </location>
</feature>
<evidence type="ECO:0000256" key="2">
    <source>
        <dbReference type="SAM" id="Phobius"/>
    </source>
</evidence>
<protein>
    <submittedName>
        <fullName evidence="4">DUF2892 domain-containing protein</fullName>
    </submittedName>
</protein>
<dbReference type="Proteomes" id="UP001430377">
    <property type="component" value="Unassembled WGS sequence"/>
</dbReference>
<keyword evidence="2" id="KW-0472">Membrane</keyword>
<dbReference type="RefSeq" id="WP_220618959.1">
    <property type="nucleotide sequence ID" value="NZ_RKLR01000004.1"/>
</dbReference>
<keyword evidence="2" id="KW-1133">Transmembrane helix</keyword>
<feature type="region of interest" description="Disordered" evidence="1">
    <location>
        <begin position="71"/>
        <end position="98"/>
    </location>
</feature>
<evidence type="ECO:0000313" key="4">
    <source>
        <dbReference type="EMBL" id="MBX0323999.1"/>
    </source>
</evidence>
<comment type="caution">
    <text evidence="4">The sequence shown here is derived from an EMBL/GenBank/DDBJ whole genome shotgun (WGS) entry which is preliminary data.</text>
</comment>
<proteinExistence type="predicted"/>
<organism evidence="4 5">
    <name type="scientific">Haloarcula rubra</name>
    <dbReference type="NCBI Taxonomy" id="2487747"/>
    <lineage>
        <taxon>Archaea</taxon>
        <taxon>Methanobacteriati</taxon>
        <taxon>Methanobacteriota</taxon>
        <taxon>Stenosarchaea group</taxon>
        <taxon>Halobacteria</taxon>
        <taxon>Halobacteriales</taxon>
        <taxon>Haloarculaceae</taxon>
        <taxon>Haloarcula</taxon>
    </lineage>
</organism>
<evidence type="ECO:0000256" key="1">
    <source>
        <dbReference type="SAM" id="MobiDB-lite"/>
    </source>
</evidence>
<evidence type="ECO:0000259" key="3">
    <source>
        <dbReference type="Pfam" id="PF11127"/>
    </source>
</evidence>
<gene>
    <name evidence="4" type="ORF">EGH21_13250</name>
</gene>
<dbReference type="InterPro" id="IPR021309">
    <property type="entry name" value="YgaP-like_TM"/>
</dbReference>
<keyword evidence="2" id="KW-0812">Transmembrane</keyword>
<reference evidence="4 5" key="1">
    <citation type="submission" date="2021-06" db="EMBL/GenBank/DDBJ databases">
        <title>Halomicroarcula sp. a new haloarchaeum isolated from saline soil.</title>
        <authorList>
            <person name="Duran-Viseras A."/>
            <person name="Sanchez-Porro C."/>
            <person name="Ventosa A."/>
        </authorList>
    </citation>
    <scope>NUCLEOTIDE SEQUENCE [LARGE SCALE GENOMIC DNA]</scope>
    <source>
        <strain evidence="4 5">F13</strain>
    </source>
</reference>
<dbReference type="EMBL" id="RKLR01000004">
    <property type="protein sequence ID" value="MBX0323999.1"/>
    <property type="molecule type" value="Genomic_DNA"/>
</dbReference>